<gene>
    <name evidence="7" type="ORF">chiPu_0026056</name>
</gene>
<reference evidence="7 8" key="1">
    <citation type="journal article" date="2018" name="Nat. Ecol. Evol.">
        <title>Shark genomes provide insights into elasmobranch evolution and the origin of vertebrates.</title>
        <authorList>
            <person name="Hara Y"/>
            <person name="Yamaguchi K"/>
            <person name="Onimaru K"/>
            <person name="Kadota M"/>
            <person name="Koyanagi M"/>
            <person name="Keeley SD"/>
            <person name="Tatsumi K"/>
            <person name="Tanaka K"/>
            <person name="Motone F"/>
            <person name="Kageyama Y"/>
            <person name="Nozu R"/>
            <person name="Adachi N"/>
            <person name="Nishimura O"/>
            <person name="Nakagawa R"/>
            <person name="Tanegashima C"/>
            <person name="Kiyatake I"/>
            <person name="Matsumoto R"/>
            <person name="Murakumo K"/>
            <person name="Nishida K"/>
            <person name="Terakita A"/>
            <person name="Kuratani S"/>
            <person name="Sato K"/>
            <person name="Hyodo S Kuraku.S."/>
        </authorList>
    </citation>
    <scope>NUCLEOTIDE SEQUENCE [LARGE SCALE GENOMIC DNA]</scope>
</reference>
<evidence type="ECO:0000256" key="4">
    <source>
        <dbReference type="ARBA" id="ARBA00022840"/>
    </source>
</evidence>
<dbReference type="InterPro" id="IPR004000">
    <property type="entry name" value="Actin"/>
</dbReference>
<keyword evidence="3" id="KW-0547">Nucleotide-binding</keyword>
<evidence type="ECO:0000313" key="8">
    <source>
        <dbReference type="Proteomes" id="UP000287033"/>
    </source>
</evidence>
<dbReference type="PRINTS" id="PR00190">
    <property type="entry name" value="ACTIN"/>
</dbReference>
<keyword evidence="8" id="KW-1185">Reference proteome</keyword>
<evidence type="ECO:0000313" key="7">
    <source>
        <dbReference type="EMBL" id="GCC42076.1"/>
    </source>
</evidence>
<protein>
    <submittedName>
        <fullName evidence="7">Uncharacterized protein</fullName>
    </submittedName>
</protein>
<keyword evidence="2" id="KW-0963">Cytoplasm</keyword>
<dbReference type="Pfam" id="PF00022">
    <property type="entry name" value="Actin"/>
    <property type="match status" value="1"/>
</dbReference>
<evidence type="ECO:0000256" key="5">
    <source>
        <dbReference type="ARBA" id="ARBA00023212"/>
    </source>
</evidence>
<evidence type="ECO:0000256" key="6">
    <source>
        <dbReference type="RuleBase" id="RU000487"/>
    </source>
</evidence>
<dbReference type="Proteomes" id="UP000287033">
    <property type="component" value="Unassembled WGS sequence"/>
</dbReference>
<dbReference type="OrthoDB" id="9932367at2759"/>
<dbReference type="GO" id="GO:0005856">
    <property type="term" value="C:cytoskeleton"/>
    <property type="evidence" value="ECO:0007669"/>
    <property type="project" value="UniProtKB-SubCell"/>
</dbReference>
<evidence type="ECO:0000256" key="2">
    <source>
        <dbReference type="ARBA" id="ARBA00022490"/>
    </source>
</evidence>
<keyword evidence="4" id="KW-0067">ATP-binding</keyword>
<dbReference type="InterPro" id="IPR043129">
    <property type="entry name" value="ATPase_NBD"/>
</dbReference>
<comment type="similarity">
    <text evidence="6">Belongs to the actin family.</text>
</comment>
<dbReference type="PANTHER" id="PTHR11937">
    <property type="entry name" value="ACTIN"/>
    <property type="match status" value="1"/>
</dbReference>
<sequence length="238" mass="26224">MSKGYWKCKVSKSLSLAMGQERHTHSEMKAESRFNPNCCTRRTGALVIDMGSGVCKVGYAGQPRPDSVLGSIVGYPRGRSKRNSITVGRTVSTEPDLKLIRPTRQGIIVDWTAAEDLLRHVFYEDLKVSPEEHAVLISDPPLSPTTNREKIAELLFERFNVPAMHVSHQSVLAVYSYGKTSGLVVDSGDGVTHSVPVHEGYNMPDAISRIDLGGHDLTTYLIKLLSEAGNAFHEKGRY</sequence>
<proteinExistence type="inferred from homology"/>
<evidence type="ECO:0000256" key="1">
    <source>
        <dbReference type="ARBA" id="ARBA00004245"/>
    </source>
</evidence>
<name>A0A401THI2_CHIPU</name>
<dbReference type="EMBL" id="BEZZ01071334">
    <property type="protein sequence ID" value="GCC42076.1"/>
    <property type="molecule type" value="Genomic_DNA"/>
</dbReference>
<dbReference type="Gene3D" id="3.30.420.40">
    <property type="match status" value="2"/>
</dbReference>
<dbReference type="SMART" id="SM00268">
    <property type="entry name" value="ACTIN"/>
    <property type="match status" value="1"/>
</dbReference>
<evidence type="ECO:0000256" key="3">
    <source>
        <dbReference type="ARBA" id="ARBA00022741"/>
    </source>
</evidence>
<dbReference type="AlphaFoldDB" id="A0A401THI2"/>
<dbReference type="GO" id="GO:0005524">
    <property type="term" value="F:ATP binding"/>
    <property type="evidence" value="ECO:0007669"/>
    <property type="project" value="UniProtKB-KW"/>
</dbReference>
<feature type="non-terminal residue" evidence="7">
    <location>
        <position position="238"/>
    </location>
</feature>
<keyword evidence="5" id="KW-0206">Cytoskeleton</keyword>
<accession>A0A401THI2</accession>
<dbReference type="SUPFAM" id="SSF53067">
    <property type="entry name" value="Actin-like ATPase domain"/>
    <property type="match status" value="2"/>
</dbReference>
<dbReference type="OMA" id="TETEMMS"/>
<comment type="caution">
    <text evidence="7">The sequence shown here is derived from an EMBL/GenBank/DDBJ whole genome shotgun (WGS) entry which is preliminary data.</text>
</comment>
<organism evidence="7 8">
    <name type="scientific">Chiloscyllium punctatum</name>
    <name type="common">Brownbanded bambooshark</name>
    <name type="synonym">Hemiscyllium punctatum</name>
    <dbReference type="NCBI Taxonomy" id="137246"/>
    <lineage>
        <taxon>Eukaryota</taxon>
        <taxon>Metazoa</taxon>
        <taxon>Chordata</taxon>
        <taxon>Craniata</taxon>
        <taxon>Vertebrata</taxon>
        <taxon>Chondrichthyes</taxon>
        <taxon>Elasmobranchii</taxon>
        <taxon>Galeomorphii</taxon>
        <taxon>Galeoidea</taxon>
        <taxon>Orectolobiformes</taxon>
        <taxon>Hemiscylliidae</taxon>
        <taxon>Chiloscyllium</taxon>
    </lineage>
</organism>
<comment type="subcellular location">
    <subcellularLocation>
        <location evidence="1">Cytoplasm</location>
        <location evidence="1">Cytoskeleton</location>
    </subcellularLocation>
</comment>
<dbReference type="FunFam" id="3.30.420.40:FF:000148">
    <property type="entry name" value="Actin, alpha skeletal muscle"/>
    <property type="match status" value="1"/>
</dbReference>
<dbReference type="STRING" id="137246.A0A401THI2"/>